<feature type="compositionally biased region" description="Polar residues" evidence="1">
    <location>
        <begin position="176"/>
        <end position="185"/>
    </location>
</feature>
<evidence type="ECO:0000256" key="2">
    <source>
        <dbReference type="SAM" id="SignalP"/>
    </source>
</evidence>
<dbReference type="AlphaFoldDB" id="A0A6G0WA73"/>
<dbReference type="Proteomes" id="UP000481153">
    <property type="component" value="Unassembled WGS sequence"/>
</dbReference>
<protein>
    <recommendedName>
        <fullName evidence="5">Glycine zipper 2TM domain-containing protein</fullName>
    </recommendedName>
</protein>
<organism evidence="3 4">
    <name type="scientific">Aphanomyces euteiches</name>
    <dbReference type="NCBI Taxonomy" id="100861"/>
    <lineage>
        <taxon>Eukaryota</taxon>
        <taxon>Sar</taxon>
        <taxon>Stramenopiles</taxon>
        <taxon>Oomycota</taxon>
        <taxon>Saprolegniomycetes</taxon>
        <taxon>Saprolegniales</taxon>
        <taxon>Verrucalvaceae</taxon>
        <taxon>Aphanomyces</taxon>
    </lineage>
</organism>
<accession>A0A6G0WA73</accession>
<feature type="signal peptide" evidence="2">
    <location>
        <begin position="1"/>
        <end position="16"/>
    </location>
</feature>
<comment type="caution">
    <text evidence="3">The sequence shown here is derived from an EMBL/GenBank/DDBJ whole genome shotgun (WGS) entry which is preliminary data.</text>
</comment>
<feature type="compositionally biased region" description="Polar residues" evidence="1">
    <location>
        <begin position="257"/>
        <end position="269"/>
    </location>
</feature>
<feature type="compositionally biased region" description="Low complexity" evidence="1">
    <location>
        <begin position="218"/>
        <end position="241"/>
    </location>
</feature>
<dbReference type="EMBL" id="VJMJ01000281">
    <property type="protein sequence ID" value="KAF0724120.1"/>
    <property type="molecule type" value="Genomic_DNA"/>
</dbReference>
<dbReference type="VEuPathDB" id="FungiDB:AeMF1_018687"/>
<keyword evidence="2" id="KW-0732">Signal</keyword>
<keyword evidence="4" id="KW-1185">Reference proteome</keyword>
<gene>
    <name evidence="3" type="ORF">Ae201684_017129</name>
</gene>
<evidence type="ECO:0000256" key="1">
    <source>
        <dbReference type="SAM" id="MobiDB-lite"/>
    </source>
</evidence>
<feature type="compositionally biased region" description="Low complexity" evidence="1">
    <location>
        <begin position="198"/>
        <end position="211"/>
    </location>
</feature>
<evidence type="ECO:0000313" key="4">
    <source>
        <dbReference type="Proteomes" id="UP000481153"/>
    </source>
</evidence>
<proteinExistence type="predicted"/>
<evidence type="ECO:0000313" key="3">
    <source>
        <dbReference type="EMBL" id="KAF0724120.1"/>
    </source>
</evidence>
<evidence type="ECO:0008006" key="5">
    <source>
        <dbReference type="Google" id="ProtNLM"/>
    </source>
</evidence>
<sequence length="298" mass="29760">MRVLLFLVAAMSVVGSSHPLDRRPARQAANRVLKGKFERMGAHYGAKNGETIGGGAGNALGQLASAALGTITGGNVGTKAGRSGLGTAGRITGEYAGAACLGKVCGAVGRQIDNMTKTGRQAQAAEKNQKKAQAEALKKPVLYSGGDYQKAKLSRTGSSPALLQRNKGAPGGGASTSGNKPQVNNKGKAPMNAGGSSGASTSGTKGSPSKALASTKHGASTSGSKSAPSSPSSPSRPTSGQGDKKPGVFSRAKESVKTTLRNAVTSSANKMLRSNAIAPRPPPAGKSGGGQAVVKRKR</sequence>
<reference evidence="3 4" key="1">
    <citation type="submission" date="2019-07" db="EMBL/GenBank/DDBJ databases">
        <title>Genomics analysis of Aphanomyces spp. identifies a new class of oomycete effector associated with host adaptation.</title>
        <authorList>
            <person name="Gaulin E."/>
        </authorList>
    </citation>
    <scope>NUCLEOTIDE SEQUENCE [LARGE SCALE GENOMIC DNA]</scope>
    <source>
        <strain evidence="3 4">ATCC 201684</strain>
    </source>
</reference>
<feature type="region of interest" description="Disordered" evidence="1">
    <location>
        <begin position="149"/>
        <end position="298"/>
    </location>
</feature>
<feature type="compositionally biased region" description="Basic and acidic residues" evidence="1">
    <location>
        <begin position="242"/>
        <end position="256"/>
    </location>
</feature>
<feature type="chain" id="PRO_5026205253" description="Glycine zipper 2TM domain-containing protein" evidence="2">
    <location>
        <begin position="17"/>
        <end position="298"/>
    </location>
</feature>
<name>A0A6G0WA73_9STRA</name>